<sequence>MSTACDLVWGHLNPVHEIPSVTVEATAEEWRAAFRDREAFVHFLMSQQTVFVMPTDRFTSDYIINLMARTLQQSTTQENESAWNNAGRTPHDARPFCSLMAHTAVDWQIERFVKAVSARMVHAAKRVEQANKIVYLAAKGWESLNPLQRARGVLAAKNYVQWIKDSAPSRPGNSAAAPVQLSLNHHHLPSLTFRQARRSQVSEGLLRSRWA</sequence>
<gene>
    <name evidence="1" type="ORF">BCR35DRAFT_315370</name>
</gene>
<reference evidence="1 2" key="1">
    <citation type="submission" date="2016-07" db="EMBL/GenBank/DDBJ databases">
        <title>Pervasive Adenine N6-methylation of Active Genes in Fungi.</title>
        <authorList>
            <consortium name="DOE Joint Genome Institute"/>
            <person name="Mondo S.J."/>
            <person name="Dannebaum R.O."/>
            <person name="Kuo R.C."/>
            <person name="Labutti K."/>
            <person name="Haridas S."/>
            <person name="Kuo A."/>
            <person name="Salamov A."/>
            <person name="Ahrendt S.R."/>
            <person name="Lipzen A."/>
            <person name="Sullivan W."/>
            <person name="Andreopoulos W.B."/>
            <person name="Clum A."/>
            <person name="Lindquist E."/>
            <person name="Daum C."/>
            <person name="Ramamoorthy G.K."/>
            <person name="Gryganskyi A."/>
            <person name="Culley D."/>
            <person name="Magnuson J.K."/>
            <person name="James T.Y."/>
            <person name="O'Malley M.A."/>
            <person name="Stajich J.E."/>
            <person name="Spatafora J.W."/>
            <person name="Visel A."/>
            <person name="Grigoriev I.V."/>
        </authorList>
    </citation>
    <scope>NUCLEOTIDE SEQUENCE [LARGE SCALE GENOMIC DNA]</scope>
    <source>
        <strain evidence="1 2">62-1032</strain>
    </source>
</reference>
<evidence type="ECO:0000313" key="2">
    <source>
        <dbReference type="Proteomes" id="UP000193467"/>
    </source>
</evidence>
<name>A0A1Y2E954_9BASI</name>
<dbReference type="Proteomes" id="UP000193467">
    <property type="component" value="Unassembled WGS sequence"/>
</dbReference>
<keyword evidence="2" id="KW-1185">Reference proteome</keyword>
<protein>
    <submittedName>
        <fullName evidence="1">Uncharacterized protein</fullName>
    </submittedName>
</protein>
<accession>A0A1Y2E954</accession>
<proteinExistence type="predicted"/>
<dbReference type="AlphaFoldDB" id="A0A1Y2E954"/>
<organism evidence="1 2">
    <name type="scientific">Leucosporidium creatinivorum</name>
    <dbReference type="NCBI Taxonomy" id="106004"/>
    <lineage>
        <taxon>Eukaryota</taxon>
        <taxon>Fungi</taxon>
        <taxon>Dikarya</taxon>
        <taxon>Basidiomycota</taxon>
        <taxon>Pucciniomycotina</taxon>
        <taxon>Microbotryomycetes</taxon>
        <taxon>Leucosporidiales</taxon>
        <taxon>Leucosporidium</taxon>
    </lineage>
</organism>
<evidence type="ECO:0000313" key="1">
    <source>
        <dbReference type="EMBL" id="ORY68069.1"/>
    </source>
</evidence>
<comment type="caution">
    <text evidence="1">The sequence shown here is derived from an EMBL/GenBank/DDBJ whole genome shotgun (WGS) entry which is preliminary data.</text>
</comment>
<dbReference type="EMBL" id="MCGR01000059">
    <property type="protein sequence ID" value="ORY68069.1"/>
    <property type="molecule type" value="Genomic_DNA"/>
</dbReference>
<dbReference type="InParanoid" id="A0A1Y2E954"/>